<evidence type="ECO:0000313" key="2">
    <source>
        <dbReference type="EMBL" id="WAI00998.1"/>
    </source>
</evidence>
<name>A0A9X9T755_METOG</name>
<keyword evidence="1" id="KW-1133">Transmembrane helix</keyword>
<protein>
    <submittedName>
        <fullName evidence="2">Uncharacterized protein</fullName>
    </submittedName>
</protein>
<keyword evidence="1" id="KW-0472">Membrane</keyword>
<sequence length="368" mass="41738">MRELNGSLVDLILPEIGVDWSACSKKERDDKMKMKKGTWALSVLLAVMLVSVVMVPVSAASPMPEEVKSFETVDPGVLQEQLPTKEEIIKLNEFESPAKVLIDELKSKSYSNDDITRELAKHGYGWYPETGACWSGTLPSKEELKIIQKIRGPEYTPFSVEAGTKALRQANQMMYVLNNDVYRGINTYMKPSEMNVEQGGTYQHVITTHVGKKPNPSTECWTEVGVARSVPDNTRQRFTFDNDEGGWVFHGVTDASTYRNYIIYVTDTYEIGGYLYHIWIDGEWKRSGHLAFKENDINHANEIWSDESDPWTDDSGTAVFKDGFLYQGSGAVWWNSDVPKDWSHSPDPCPIQEYTTIVGSAWKYDTWI</sequence>
<dbReference type="GeneID" id="76835704"/>
<dbReference type="EMBL" id="CP113361">
    <property type="protein sequence ID" value="WAI00998.1"/>
    <property type="molecule type" value="Genomic_DNA"/>
</dbReference>
<proteinExistence type="predicted"/>
<dbReference type="Proteomes" id="UP001163096">
    <property type="component" value="Chromosome"/>
</dbReference>
<accession>A0A9X9T755</accession>
<feature type="transmembrane region" description="Helical" evidence="1">
    <location>
        <begin position="38"/>
        <end position="59"/>
    </location>
</feature>
<dbReference type="RefSeq" id="WP_268186206.1">
    <property type="nucleotide sequence ID" value="NZ_CP113361.1"/>
</dbReference>
<dbReference type="KEGG" id="mou:OU421_11340"/>
<evidence type="ECO:0000256" key="1">
    <source>
        <dbReference type="SAM" id="Phobius"/>
    </source>
</evidence>
<organism evidence="2 3">
    <name type="scientific">Methanogenium organophilum</name>
    <dbReference type="NCBI Taxonomy" id="2199"/>
    <lineage>
        <taxon>Archaea</taxon>
        <taxon>Methanobacteriati</taxon>
        <taxon>Methanobacteriota</taxon>
        <taxon>Stenosarchaea group</taxon>
        <taxon>Methanomicrobia</taxon>
        <taxon>Methanomicrobiales</taxon>
        <taxon>Methanomicrobiaceae</taxon>
        <taxon>Methanogenium</taxon>
    </lineage>
</organism>
<evidence type="ECO:0000313" key="3">
    <source>
        <dbReference type="Proteomes" id="UP001163096"/>
    </source>
</evidence>
<gene>
    <name evidence="2" type="ORF">OU421_11340</name>
</gene>
<dbReference type="AlphaFoldDB" id="A0A9X9T755"/>
<reference evidence="2" key="1">
    <citation type="submission" date="2022-11" db="EMBL/GenBank/DDBJ databases">
        <title>Complete genome sequence of Methanogenium organophilum DSM 3596.</title>
        <authorList>
            <person name="Chen S.-C."/>
            <person name="Lai S.-J."/>
            <person name="You Y.-T."/>
        </authorList>
    </citation>
    <scope>NUCLEOTIDE SEQUENCE</scope>
    <source>
        <strain evidence="2">DSM 3596</strain>
    </source>
</reference>
<keyword evidence="1" id="KW-0812">Transmembrane</keyword>
<keyword evidence="3" id="KW-1185">Reference proteome</keyword>